<sequence length="59" mass="6433">MRAAAETDWRVAGASTGRIPLPLWMSGMALGGPRRLWRDDPDMRGPYALFKTVTEGADG</sequence>
<evidence type="ECO:0000313" key="2">
    <source>
        <dbReference type="Proteomes" id="UP000654471"/>
    </source>
</evidence>
<keyword evidence="2" id="KW-1185">Reference proteome</keyword>
<accession>A0ABQ2V5P9</accession>
<name>A0ABQ2V5P9_9ACTN</name>
<protein>
    <submittedName>
        <fullName evidence="1">Uncharacterized protein</fullName>
    </submittedName>
</protein>
<gene>
    <name evidence="1" type="ORF">GCM10010211_35930</name>
</gene>
<evidence type="ECO:0000313" key="1">
    <source>
        <dbReference type="EMBL" id="GGU67454.1"/>
    </source>
</evidence>
<proteinExistence type="predicted"/>
<organism evidence="1 2">
    <name type="scientific">Streptomyces albospinus</name>
    <dbReference type="NCBI Taxonomy" id="285515"/>
    <lineage>
        <taxon>Bacteria</taxon>
        <taxon>Bacillati</taxon>
        <taxon>Actinomycetota</taxon>
        <taxon>Actinomycetes</taxon>
        <taxon>Kitasatosporales</taxon>
        <taxon>Streptomycetaceae</taxon>
        <taxon>Streptomyces</taxon>
    </lineage>
</organism>
<dbReference type="EMBL" id="BMRP01000011">
    <property type="protein sequence ID" value="GGU67454.1"/>
    <property type="molecule type" value="Genomic_DNA"/>
</dbReference>
<reference evidence="2" key="1">
    <citation type="journal article" date="2019" name="Int. J. Syst. Evol. Microbiol.">
        <title>The Global Catalogue of Microorganisms (GCM) 10K type strain sequencing project: providing services to taxonomists for standard genome sequencing and annotation.</title>
        <authorList>
            <consortium name="The Broad Institute Genomics Platform"/>
            <consortium name="The Broad Institute Genome Sequencing Center for Infectious Disease"/>
            <person name="Wu L."/>
            <person name="Ma J."/>
        </authorList>
    </citation>
    <scope>NUCLEOTIDE SEQUENCE [LARGE SCALE GENOMIC DNA]</scope>
    <source>
        <strain evidence="2">JCM 3399</strain>
    </source>
</reference>
<comment type="caution">
    <text evidence="1">The sequence shown here is derived from an EMBL/GenBank/DDBJ whole genome shotgun (WGS) entry which is preliminary data.</text>
</comment>
<dbReference type="Proteomes" id="UP000654471">
    <property type="component" value="Unassembled WGS sequence"/>
</dbReference>